<sequence length="240" mass="26820">MTGNRSIYVLLVFAALSITACESLEEDIVGDAGKDPANANPIDDHSELSGLWYNDPGATRNWPSTAEVPITPIGQRLVDSWVQDEDPMLGCIIGFGRIVSAPFPMELLIERDRVTILYENDHQIRRIYMDGRGHPDDLYPTLMGHSVGYWENGVLVVDTIGLEGSYFRPSGALPYSDSAQITERYSSLPGGKQLQIEFTVTDSDYYQEPWSVIWTYSPAADILEYRCIVREHLLPESGSQ</sequence>
<protein>
    <submittedName>
        <fullName evidence="1">Uncharacterized protein</fullName>
    </submittedName>
</protein>
<proteinExistence type="predicted"/>
<organism evidence="1">
    <name type="scientific">marine metagenome</name>
    <dbReference type="NCBI Taxonomy" id="408172"/>
    <lineage>
        <taxon>unclassified sequences</taxon>
        <taxon>metagenomes</taxon>
        <taxon>ecological metagenomes</taxon>
    </lineage>
</organism>
<dbReference type="PROSITE" id="PS51257">
    <property type="entry name" value="PROKAR_LIPOPROTEIN"/>
    <property type="match status" value="1"/>
</dbReference>
<dbReference type="EMBL" id="UINC01008498">
    <property type="protein sequence ID" value="SVA38223.1"/>
    <property type="molecule type" value="Genomic_DNA"/>
</dbReference>
<evidence type="ECO:0000313" key="1">
    <source>
        <dbReference type="EMBL" id="SVA38223.1"/>
    </source>
</evidence>
<name>A0A381VFN9_9ZZZZ</name>
<reference evidence="1" key="1">
    <citation type="submission" date="2018-05" db="EMBL/GenBank/DDBJ databases">
        <authorList>
            <person name="Lanie J.A."/>
            <person name="Ng W.-L."/>
            <person name="Kazmierczak K.M."/>
            <person name="Andrzejewski T.M."/>
            <person name="Davidsen T.M."/>
            <person name="Wayne K.J."/>
            <person name="Tettelin H."/>
            <person name="Glass J.I."/>
            <person name="Rusch D."/>
            <person name="Podicherti R."/>
            <person name="Tsui H.-C.T."/>
            <person name="Winkler M.E."/>
        </authorList>
    </citation>
    <scope>NUCLEOTIDE SEQUENCE</scope>
</reference>
<accession>A0A381VFN9</accession>
<gene>
    <name evidence="1" type="ORF">METZ01_LOCUS91077</name>
</gene>
<dbReference type="AlphaFoldDB" id="A0A381VFN9"/>